<organism evidence="1 2">
    <name type="scientific">Ceratopteris richardii</name>
    <name type="common">Triangle waterfern</name>
    <dbReference type="NCBI Taxonomy" id="49495"/>
    <lineage>
        <taxon>Eukaryota</taxon>
        <taxon>Viridiplantae</taxon>
        <taxon>Streptophyta</taxon>
        <taxon>Embryophyta</taxon>
        <taxon>Tracheophyta</taxon>
        <taxon>Polypodiopsida</taxon>
        <taxon>Polypodiidae</taxon>
        <taxon>Polypodiales</taxon>
        <taxon>Pteridineae</taxon>
        <taxon>Pteridaceae</taxon>
        <taxon>Parkerioideae</taxon>
        <taxon>Ceratopteris</taxon>
    </lineage>
</organism>
<proteinExistence type="predicted"/>
<evidence type="ECO:0000313" key="1">
    <source>
        <dbReference type="EMBL" id="KAH7279461.1"/>
    </source>
</evidence>
<dbReference type="PANTHER" id="PTHR33674">
    <property type="entry name" value="METHIONINE-S-OXIDE REDUCTASE"/>
    <property type="match status" value="1"/>
</dbReference>
<dbReference type="PANTHER" id="PTHR33674:SF5">
    <property type="entry name" value="METHIONINE-S-OXIDE REDUCTASE"/>
    <property type="match status" value="1"/>
</dbReference>
<keyword evidence="2" id="KW-1185">Reference proteome</keyword>
<dbReference type="Proteomes" id="UP000825935">
    <property type="component" value="Chromosome 37"/>
</dbReference>
<comment type="caution">
    <text evidence="1">The sequence shown here is derived from an EMBL/GenBank/DDBJ whole genome shotgun (WGS) entry which is preliminary data.</text>
</comment>
<name>A0A8T2Q864_CERRI</name>
<dbReference type="Gene3D" id="2.170.150.20">
    <property type="entry name" value="Peptide methionine sulfoxide reductase"/>
    <property type="match status" value="1"/>
</dbReference>
<dbReference type="OrthoDB" id="2015559at2759"/>
<dbReference type="AlphaFoldDB" id="A0A8T2Q864"/>
<gene>
    <name evidence="1" type="ORF">KP509_37G020800</name>
</gene>
<dbReference type="Pfam" id="PF24046">
    <property type="entry name" value="At4g08330"/>
    <property type="match status" value="1"/>
</dbReference>
<sequence>MMQKMGDSTYYSCQKCGTSLDLNSANLYPPDFYFEAGNKGTLSFHSINESKFQKKEESKLMPFFETRNYWGLERKRTKLLCNECGATIGYIYNDGPPLDNGAGVYFSGPSQVTPRHTRYRMKIKALK</sequence>
<dbReference type="SUPFAM" id="SSF51316">
    <property type="entry name" value="Mss4-like"/>
    <property type="match status" value="1"/>
</dbReference>
<protein>
    <recommendedName>
        <fullName evidence="3">MsrB domain-containing protein</fullName>
    </recommendedName>
</protein>
<dbReference type="InterPro" id="IPR045282">
    <property type="entry name" value="At4g08330-like"/>
</dbReference>
<reference evidence="1" key="1">
    <citation type="submission" date="2021-08" db="EMBL/GenBank/DDBJ databases">
        <title>WGS assembly of Ceratopteris richardii.</title>
        <authorList>
            <person name="Marchant D.B."/>
            <person name="Chen G."/>
            <person name="Jenkins J."/>
            <person name="Shu S."/>
            <person name="Leebens-Mack J."/>
            <person name="Grimwood J."/>
            <person name="Schmutz J."/>
            <person name="Soltis P."/>
            <person name="Soltis D."/>
            <person name="Chen Z.-H."/>
        </authorList>
    </citation>
    <scope>NUCLEOTIDE SEQUENCE</scope>
    <source>
        <strain evidence="1">Whitten #5841</strain>
        <tissue evidence="1">Leaf</tissue>
    </source>
</reference>
<dbReference type="InterPro" id="IPR011057">
    <property type="entry name" value="Mss4-like_sf"/>
</dbReference>
<dbReference type="OMA" id="RTKIICN"/>
<evidence type="ECO:0000313" key="2">
    <source>
        <dbReference type="Proteomes" id="UP000825935"/>
    </source>
</evidence>
<accession>A0A8T2Q864</accession>
<evidence type="ECO:0008006" key="3">
    <source>
        <dbReference type="Google" id="ProtNLM"/>
    </source>
</evidence>
<dbReference type="EMBL" id="CM035442">
    <property type="protein sequence ID" value="KAH7279461.1"/>
    <property type="molecule type" value="Genomic_DNA"/>
</dbReference>